<evidence type="ECO:0000313" key="1">
    <source>
        <dbReference type="EMBL" id="HEM67259.1"/>
    </source>
</evidence>
<accession>A0A7J2U3V7</accession>
<comment type="caution">
    <text evidence="1">The sequence shown here is derived from an EMBL/GenBank/DDBJ whole genome shotgun (WGS) entry which is preliminary data.</text>
</comment>
<gene>
    <name evidence="1" type="ORF">ENO26_06820</name>
</gene>
<organism evidence="1">
    <name type="scientific">Ignisphaera aggregans</name>
    <dbReference type="NCBI Taxonomy" id="334771"/>
    <lineage>
        <taxon>Archaea</taxon>
        <taxon>Thermoproteota</taxon>
        <taxon>Thermoprotei</taxon>
        <taxon>Desulfurococcales</taxon>
        <taxon>Desulfurococcaceae</taxon>
        <taxon>Ignisphaera</taxon>
    </lineage>
</organism>
<protein>
    <submittedName>
        <fullName evidence="1">Uncharacterized protein</fullName>
    </submittedName>
</protein>
<name>A0A7J2U3V7_9CREN</name>
<reference evidence="1" key="1">
    <citation type="journal article" date="2020" name="mSystems">
        <title>Genome- and Community-Level Interaction Insights into Carbon Utilization and Element Cycling Functions of Hydrothermarchaeota in Hydrothermal Sediment.</title>
        <authorList>
            <person name="Zhou Z."/>
            <person name="Liu Y."/>
            <person name="Xu W."/>
            <person name="Pan J."/>
            <person name="Luo Z.H."/>
            <person name="Li M."/>
        </authorList>
    </citation>
    <scope>NUCLEOTIDE SEQUENCE [LARGE SCALE GENOMIC DNA]</scope>
    <source>
        <strain evidence="1">SpSt-125</strain>
    </source>
</reference>
<dbReference type="EMBL" id="DSEU01000045">
    <property type="protein sequence ID" value="HEM67259.1"/>
    <property type="molecule type" value="Genomic_DNA"/>
</dbReference>
<dbReference type="AlphaFoldDB" id="A0A7J2U3V7"/>
<proteinExistence type="predicted"/>
<sequence length="194" mass="22641">MSIDKAEKISNLLNRYRVLVVLMTSTFKKFDFYCEKRFRGIALNNSIALLPSSETALAFTIVAERKGHDLLLLKLGEGLYILFIAKCSNRRFIFNNMLIRVFKRSGVVIPRTLRFYTPIAIFRTDSWTEFEYYELSAIKECCSDYAYMQAIPMRRKDFEQISRLKTVIENSRELMEVVKKSGSNINKIFNQLLG</sequence>